<dbReference type="EMBL" id="JBHTBJ010000062">
    <property type="protein sequence ID" value="MFC7279838.1"/>
    <property type="molecule type" value="Genomic_DNA"/>
</dbReference>
<comment type="caution">
    <text evidence="2">The sequence shown here is derived from an EMBL/GenBank/DDBJ whole genome shotgun (WGS) entry which is preliminary data.</text>
</comment>
<keyword evidence="3" id="KW-1185">Reference proteome</keyword>
<sequence length="79" mass="8114">MNDFVQESAVSVALAPEAGEPRERRLPGGDDVGKLLMVMNGALVGVPAAYAVSDSVAVTLIATVLAVGLVVAHLAQRCR</sequence>
<dbReference type="Proteomes" id="UP001596548">
    <property type="component" value="Unassembled WGS sequence"/>
</dbReference>
<accession>A0ABW2I4L9</accession>
<feature type="transmembrane region" description="Helical" evidence="1">
    <location>
        <begin position="56"/>
        <end position="75"/>
    </location>
</feature>
<name>A0ABW2I4L9_9ACTN</name>
<gene>
    <name evidence="2" type="ORF">ACFQS1_38270</name>
</gene>
<dbReference type="RefSeq" id="WP_378977549.1">
    <property type="nucleotide sequence ID" value="NZ_JBHTBJ010000062.1"/>
</dbReference>
<feature type="transmembrane region" description="Helical" evidence="1">
    <location>
        <begin position="32"/>
        <end position="50"/>
    </location>
</feature>
<evidence type="ECO:0000313" key="2">
    <source>
        <dbReference type="EMBL" id="MFC7279838.1"/>
    </source>
</evidence>
<evidence type="ECO:0000256" key="1">
    <source>
        <dbReference type="SAM" id="Phobius"/>
    </source>
</evidence>
<protein>
    <submittedName>
        <fullName evidence="2">Uncharacterized protein</fullName>
    </submittedName>
</protein>
<keyword evidence="1" id="KW-1133">Transmembrane helix</keyword>
<keyword evidence="1" id="KW-0812">Transmembrane</keyword>
<organism evidence="2 3">
    <name type="scientific">Paractinoplanes rhizophilus</name>
    <dbReference type="NCBI Taxonomy" id="1416877"/>
    <lineage>
        <taxon>Bacteria</taxon>
        <taxon>Bacillati</taxon>
        <taxon>Actinomycetota</taxon>
        <taxon>Actinomycetes</taxon>
        <taxon>Micromonosporales</taxon>
        <taxon>Micromonosporaceae</taxon>
        <taxon>Paractinoplanes</taxon>
    </lineage>
</organism>
<proteinExistence type="predicted"/>
<evidence type="ECO:0000313" key="3">
    <source>
        <dbReference type="Proteomes" id="UP001596548"/>
    </source>
</evidence>
<reference evidence="3" key="1">
    <citation type="journal article" date="2019" name="Int. J. Syst. Evol. Microbiol.">
        <title>The Global Catalogue of Microorganisms (GCM) 10K type strain sequencing project: providing services to taxonomists for standard genome sequencing and annotation.</title>
        <authorList>
            <consortium name="The Broad Institute Genomics Platform"/>
            <consortium name="The Broad Institute Genome Sequencing Center for Infectious Disease"/>
            <person name="Wu L."/>
            <person name="Ma J."/>
        </authorList>
    </citation>
    <scope>NUCLEOTIDE SEQUENCE [LARGE SCALE GENOMIC DNA]</scope>
    <source>
        <strain evidence="3">XZYJT-10</strain>
    </source>
</reference>
<keyword evidence="1" id="KW-0472">Membrane</keyword>